<dbReference type="GO" id="GO:0003700">
    <property type="term" value="F:DNA-binding transcription factor activity"/>
    <property type="evidence" value="ECO:0007669"/>
    <property type="project" value="TreeGrafter"/>
</dbReference>
<dbReference type="InterPro" id="IPR028082">
    <property type="entry name" value="Peripla_BP_I"/>
</dbReference>
<dbReference type="Gene3D" id="1.10.260.40">
    <property type="entry name" value="lambda repressor-like DNA-binding domains"/>
    <property type="match status" value="1"/>
</dbReference>
<dbReference type="EMBL" id="FNQB01000002">
    <property type="protein sequence ID" value="SDZ18782.1"/>
    <property type="molecule type" value="Genomic_DNA"/>
</dbReference>
<keyword evidence="6" id="KW-1185">Reference proteome</keyword>
<dbReference type="OrthoDB" id="3227375at2"/>
<sequence length="349" mass="36436">MRGRSVPPKVGRTTLATVARSAGVSVTTVSKVVNGRSDVGPQTRALVESLLEQHDYIGRRSPAAKGSAATARIELIFKGELNAYSTEIIQGVLAAGVEAGIAVAVSTRPRAAAGVDASRPRAWARDLAAAGRRAVIAVVDELTSADLAALSRAHLPLVVIDPLNLQRDQVTSVGSTNFAGGMAAAQHLLALGHRRIGYVGGSTRSACNQARMHGYRAALEAAGVSVPDEYQHTGDFRYQDGIEGGAALLDLPTRPTAVFAGSDETAAGVIEAARARGLRVPDDLSVVGFDDTEVARLSSPPLTTVRQPLREMGGVALRTALRLAVGEKLDSHHVELATELIVRGSTARI</sequence>
<dbReference type="GO" id="GO:0000976">
    <property type="term" value="F:transcription cis-regulatory region binding"/>
    <property type="evidence" value="ECO:0007669"/>
    <property type="project" value="TreeGrafter"/>
</dbReference>
<organism evidence="5 6">
    <name type="scientific">Asanoa ishikariensis</name>
    <dbReference type="NCBI Taxonomy" id="137265"/>
    <lineage>
        <taxon>Bacteria</taxon>
        <taxon>Bacillati</taxon>
        <taxon>Actinomycetota</taxon>
        <taxon>Actinomycetes</taxon>
        <taxon>Micromonosporales</taxon>
        <taxon>Micromonosporaceae</taxon>
        <taxon>Asanoa</taxon>
    </lineage>
</organism>
<evidence type="ECO:0000313" key="5">
    <source>
        <dbReference type="EMBL" id="SDZ18782.1"/>
    </source>
</evidence>
<dbReference type="InterPro" id="IPR046335">
    <property type="entry name" value="LacI/GalR-like_sensor"/>
</dbReference>
<evidence type="ECO:0000256" key="2">
    <source>
        <dbReference type="ARBA" id="ARBA00023125"/>
    </source>
</evidence>
<dbReference type="STRING" id="137265.SAMN05421684_3324"/>
<dbReference type="AlphaFoldDB" id="A0A1H3QYW7"/>
<dbReference type="PROSITE" id="PS50932">
    <property type="entry name" value="HTH_LACI_2"/>
    <property type="match status" value="1"/>
</dbReference>
<reference evidence="6" key="1">
    <citation type="submission" date="2016-10" db="EMBL/GenBank/DDBJ databases">
        <authorList>
            <person name="Varghese N."/>
            <person name="Submissions S."/>
        </authorList>
    </citation>
    <scope>NUCLEOTIDE SEQUENCE [LARGE SCALE GENOMIC DNA]</scope>
    <source>
        <strain evidence="6">DSM 44718</strain>
    </source>
</reference>
<evidence type="ECO:0000256" key="1">
    <source>
        <dbReference type="ARBA" id="ARBA00023015"/>
    </source>
</evidence>
<proteinExistence type="predicted"/>
<keyword evidence="1" id="KW-0805">Transcription regulation</keyword>
<dbReference type="PANTHER" id="PTHR30146:SF153">
    <property type="entry name" value="LACTOSE OPERON REPRESSOR"/>
    <property type="match status" value="1"/>
</dbReference>
<dbReference type="PANTHER" id="PTHR30146">
    <property type="entry name" value="LACI-RELATED TRANSCRIPTIONAL REPRESSOR"/>
    <property type="match status" value="1"/>
</dbReference>
<protein>
    <submittedName>
        <fullName evidence="5">Transcriptional regulator, LacI family</fullName>
    </submittedName>
</protein>
<evidence type="ECO:0000256" key="3">
    <source>
        <dbReference type="ARBA" id="ARBA00023163"/>
    </source>
</evidence>
<gene>
    <name evidence="5" type="ORF">SAMN05421684_3324</name>
</gene>
<dbReference type="InterPro" id="IPR000843">
    <property type="entry name" value="HTH_LacI"/>
</dbReference>
<dbReference type="Pfam" id="PF00356">
    <property type="entry name" value="LacI"/>
    <property type="match status" value="1"/>
</dbReference>
<evidence type="ECO:0000313" key="6">
    <source>
        <dbReference type="Proteomes" id="UP000199632"/>
    </source>
</evidence>
<keyword evidence="2" id="KW-0238">DNA-binding</keyword>
<keyword evidence="3" id="KW-0804">Transcription</keyword>
<name>A0A1H3QYW7_9ACTN</name>
<accession>A0A1H3QYW7</accession>
<dbReference type="SUPFAM" id="SSF53822">
    <property type="entry name" value="Periplasmic binding protein-like I"/>
    <property type="match status" value="1"/>
</dbReference>
<feature type="domain" description="HTH lacI-type" evidence="4">
    <location>
        <begin position="13"/>
        <end position="69"/>
    </location>
</feature>
<dbReference type="Pfam" id="PF13377">
    <property type="entry name" value="Peripla_BP_3"/>
    <property type="match status" value="1"/>
</dbReference>
<evidence type="ECO:0000259" key="4">
    <source>
        <dbReference type="PROSITE" id="PS50932"/>
    </source>
</evidence>
<dbReference type="Gene3D" id="3.40.50.2300">
    <property type="match status" value="2"/>
</dbReference>
<dbReference type="InterPro" id="IPR010982">
    <property type="entry name" value="Lambda_DNA-bd_dom_sf"/>
</dbReference>
<dbReference type="SMART" id="SM00354">
    <property type="entry name" value="HTH_LACI"/>
    <property type="match status" value="1"/>
</dbReference>
<dbReference type="SUPFAM" id="SSF47413">
    <property type="entry name" value="lambda repressor-like DNA-binding domains"/>
    <property type="match status" value="1"/>
</dbReference>
<dbReference type="Proteomes" id="UP000199632">
    <property type="component" value="Unassembled WGS sequence"/>
</dbReference>